<organism evidence="1 2">
    <name type="scientific">Ciona intestinalis</name>
    <name type="common">Transparent sea squirt</name>
    <name type="synonym">Ascidia intestinalis</name>
    <dbReference type="NCBI Taxonomy" id="7719"/>
    <lineage>
        <taxon>Eukaryota</taxon>
        <taxon>Metazoa</taxon>
        <taxon>Chordata</taxon>
        <taxon>Tunicata</taxon>
        <taxon>Ascidiacea</taxon>
        <taxon>Phlebobranchia</taxon>
        <taxon>Cionidae</taxon>
        <taxon>Ciona</taxon>
    </lineage>
</organism>
<keyword evidence="2" id="KW-1185">Reference proteome</keyword>
<reference evidence="1" key="3">
    <citation type="submission" date="2025-09" db="UniProtKB">
        <authorList>
            <consortium name="Ensembl"/>
        </authorList>
    </citation>
    <scope>IDENTIFICATION</scope>
</reference>
<evidence type="ECO:0000313" key="1">
    <source>
        <dbReference type="Ensembl" id="ENSCINP00000030023.1"/>
    </source>
</evidence>
<reference evidence="2" key="1">
    <citation type="journal article" date="2002" name="Science">
        <title>The draft genome of Ciona intestinalis: insights into chordate and vertebrate origins.</title>
        <authorList>
            <person name="Dehal P."/>
            <person name="Satou Y."/>
            <person name="Campbell R.K."/>
            <person name="Chapman J."/>
            <person name="Degnan B."/>
            <person name="De Tomaso A."/>
            <person name="Davidson B."/>
            <person name="Di Gregorio A."/>
            <person name="Gelpke M."/>
            <person name="Goodstein D.M."/>
            <person name="Harafuji N."/>
            <person name="Hastings K.E."/>
            <person name="Ho I."/>
            <person name="Hotta K."/>
            <person name="Huang W."/>
            <person name="Kawashima T."/>
            <person name="Lemaire P."/>
            <person name="Martinez D."/>
            <person name="Meinertzhagen I.A."/>
            <person name="Necula S."/>
            <person name="Nonaka M."/>
            <person name="Putnam N."/>
            <person name="Rash S."/>
            <person name="Saiga H."/>
            <person name="Satake M."/>
            <person name="Terry A."/>
            <person name="Yamada L."/>
            <person name="Wang H.G."/>
            <person name="Awazu S."/>
            <person name="Azumi K."/>
            <person name="Boore J."/>
            <person name="Branno M."/>
            <person name="Chin-Bow S."/>
            <person name="DeSantis R."/>
            <person name="Doyle S."/>
            <person name="Francino P."/>
            <person name="Keys D.N."/>
            <person name="Haga S."/>
            <person name="Hayashi H."/>
            <person name="Hino K."/>
            <person name="Imai K.S."/>
            <person name="Inaba K."/>
            <person name="Kano S."/>
            <person name="Kobayashi K."/>
            <person name="Kobayashi M."/>
            <person name="Lee B.I."/>
            <person name="Makabe K.W."/>
            <person name="Manohar C."/>
            <person name="Matassi G."/>
            <person name="Medina M."/>
            <person name="Mochizuki Y."/>
            <person name="Mount S."/>
            <person name="Morishita T."/>
            <person name="Miura S."/>
            <person name="Nakayama A."/>
            <person name="Nishizaka S."/>
            <person name="Nomoto H."/>
            <person name="Ohta F."/>
            <person name="Oishi K."/>
            <person name="Rigoutsos I."/>
            <person name="Sano M."/>
            <person name="Sasaki A."/>
            <person name="Sasakura Y."/>
            <person name="Shoguchi E."/>
            <person name="Shin-i T."/>
            <person name="Spagnuolo A."/>
            <person name="Stainier D."/>
            <person name="Suzuki M.M."/>
            <person name="Tassy O."/>
            <person name="Takatori N."/>
            <person name="Tokuoka M."/>
            <person name="Yagi K."/>
            <person name="Yoshizaki F."/>
            <person name="Wada S."/>
            <person name="Zhang C."/>
            <person name="Hyatt P.D."/>
            <person name="Larimer F."/>
            <person name="Detter C."/>
            <person name="Doggett N."/>
            <person name="Glavina T."/>
            <person name="Hawkins T."/>
            <person name="Richardson P."/>
            <person name="Lucas S."/>
            <person name="Kohara Y."/>
            <person name="Levine M."/>
            <person name="Satoh N."/>
            <person name="Rokhsar D.S."/>
        </authorList>
    </citation>
    <scope>NUCLEOTIDE SEQUENCE [LARGE SCALE GENOMIC DNA]</scope>
</reference>
<name>H2XK41_CIOIN</name>
<dbReference type="InParanoid" id="H2XK41"/>
<dbReference type="Ensembl" id="ENSCINT00000031245.1">
    <property type="protein sequence ID" value="ENSCINP00000030023.1"/>
    <property type="gene ID" value="ENSCING00000021167.1"/>
</dbReference>
<accession>H2XK41</accession>
<protein>
    <submittedName>
        <fullName evidence="1">Uncharacterized protein</fullName>
    </submittedName>
</protein>
<reference evidence="1" key="2">
    <citation type="submission" date="2025-08" db="UniProtKB">
        <authorList>
            <consortium name="Ensembl"/>
        </authorList>
    </citation>
    <scope>IDENTIFICATION</scope>
</reference>
<proteinExistence type="predicted"/>
<dbReference type="AlphaFoldDB" id="H2XK41"/>
<dbReference type="Proteomes" id="UP000008144">
    <property type="component" value="Unassembled WGS sequence"/>
</dbReference>
<evidence type="ECO:0000313" key="2">
    <source>
        <dbReference type="Proteomes" id="UP000008144"/>
    </source>
</evidence>
<dbReference type="HOGENOM" id="CLU_2557617_0_0_1"/>
<sequence length="82" mass="9419">MTRLIHDITESQHSFTKRSTFFRSNVICLAHILHRVTTREIQLGAFCSVDLTSFCQTNKTFLLLMSMEPTVCEVLHVTHHGT</sequence>